<evidence type="ECO:0000256" key="4">
    <source>
        <dbReference type="ARBA" id="ARBA00023242"/>
    </source>
</evidence>
<dbReference type="InterPro" id="IPR003874">
    <property type="entry name" value="CDC45"/>
</dbReference>
<feature type="region of interest" description="Disordered" evidence="6">
    <location>
        <begin position="395"/>
        <end position="427"/>
    </location>
</feature>
<evidence type="ECO:0000256" key="5">
    <source>
        <dbReference type="ARBA" id="ARBA00023306"/>
    </source>
</evidence>
<protein>
    <submittedName>
        <fullName evidence="7">CDC45 family</fullName>
    </submittedName>
</protein>
<evidence type="ECO:0000313" key="8">
    <source>
        <dbReference type="Proteomes" id="UP000320762"/>
    </source>
</evidence>
<dbReference type="GO" id="GO:0031261">
    <property type="term" value="C:DNA replication preinitiation complex"/>
    <property type="evidence" value="ECO:0007669"/>
    <property type="project" value="TreeGrafter"/>
</dbReference>
<evidence type="ECO:0000313" key="7">
    <source>
        <dbReference type="EMBL" id="TRM62683.1"/>
    </source>
</evidence>
<dbReference type="EMBL" id="VDMD01000012">
    <property type="protein sequence ID" value="TRM62683.1"/>
    <property type="molecule type" value="Genomic_DNA"/>
</dbReference>
<dbReference type="Proteomes" id="UP000320762">
    <property type="component" value="Unassembled WGS sequence"/>
</dbReference>
<evidence type="ECO:0000256" key="1">
    <source>
        <dbReference type="ARBA" id="ARBA00004123"/>
    </source>
</evidence>
<name>A0A550CD00_9AGAR</name>
<keyword evidence="3" id="KW-0235">DNA replication</keyword>
<comment type="similarity">
    <text evidence="2">Belongs to the CDC45 family.</text>
</comment>
<dbReference type="GO" id="GO:0003682">
    <property type="term" value="F:chromatin binding"/>
    <property type="evidence" value="ECO:0007669"/>
    <property type="project" value="TreeGrafter"/>
</dbReference>
<accession>A0A550CD00</accession>
<dbReference type="GO" id="GO:0003688">
    <property type="term" value="F:DNA replication origin binding"/>
    <property type="evidence" value="ECO:0007669"/>
    <property type="project" value="TreeGrafter"/>
</dbReference>
<dbReference type="STRING" id="97359.A0A550CD00"/>
<sequence>MVYLPPPQFAPAGSPSYAEAYADILNAHRRSPTSSASSVIMLVAPDVDALCAARMLSDLFKQDDVIFRLIPVSGISELERVKEDLRDYTDLHSLLLLNMGSILDLPSPEWFGSFGPEVTVHVIDSSRPQNLSSLFGGGENGERIVVWGDVKYDTLESEREAWEALTYNPEPDSDSDEDSDLDDDLYAQDDDESDGYEEEDGRPRKRRSLGDGDRKGKRRRTEDASSGLSREQREDYAIRVNKHYTGGTWFGQSASGTIYILATVLDRVDAELLWLAILGLTYQYTTSRISRDVYDTYQSVYQEEVFQLRFMLFRHWTLYDAMFHSSYIATHYPSFIRCYGYRTYPLSAADAVEGLASLLDVAGGVKMEVEIEGARNGGEWFGAARMWEMHDEGREYGKRRRDEERENIPPGGRDDPAKKAGGEDEDAEKEEVQWWVRNFWAAFDALGDISRLNDALKLAMSVHRAIIRQGTSIIDKQDIRTMRSHHVVVLTQGPDLSLFAHPGVLARLALWLVEAVREKLPAAGAGRGRRRSLPFVVACLNEATGTYIVVGVTAALSFGDVRKNEFGLQFLDAKERCNARTRHSTFDTSVIEINKADLNIFLTTLCEGPDLY</sequence>
<dbReference type="PANTHER" id="PTHR10507">
    <property type="entry name" value="CDC45-RELATED PROTEIN"/>
    <property type="match status" value="1"/>
</dbReference>
<dbReference type="GO" id="GO:0006270">
    <property type="term" value="P:DNA replication initiation"/>
    <property type="evidence" value="ECO:0007669"/>
    <property type="project" value="InterPro"/>
</dbReference>
<dbReference type="Pfam" id="PF02724">
    <property type="entry name" value="CDC45"/>
    <property type="match status" value="2"/>
</dbReference>
<comment type="caution">
    <text evidence="7">The sequence shown here is derived from an EMBL/GenBank/DDBJ whole genome shotgun (WGS) entry which is preliminary data.</text>
</comment>
<dbReference type="PANTHER" id="PTHR10507:SF0">
    <property type="entry name" value="CELL DIVISION CONTROL PROTEIN 45 HOMOLOG"/>
    <property type="match status" value="1"/>
</dbReference>
<comment type="subcellular location">
    <subcellularLocation>
        <location evidence="1">Nucleus</location>
    </subcellularLocation>
</comment>
<keyword evidence="5" id="KW-0131">Cell cycle</keyword>
<evidence type="ECO:0000256" key="6">
    <source>
        <dbReference type="SAM" id="MobiDB-lite"/>
    </source>
</evidence>
<dbReference type="OrthoDB" id="10258882at2759"/>
<organism evidence="7 8">
    <name type="scientific">Schizophyllum amplum</name>
    <dbReference type="NCBI Taxonomy" id="97359"/>
    <lineage>
        <taxon>Eukaryota</taxon>
        <taxon>Fungi</taxon>
        <taxon>Dikarya</taxon>
        <taxon>Basidiomycota</taxon>
        <taxon>Agaricomycotina</taxon>
        <taxon>Agaricomycetes</taxon>
        <taxon>Agaricomycetidae</taxon>
        <taxon>Agaricales</taxon>
        <taxon>Schizophyllaceae</taxon>
        <taxon>Schizophyllum</taxon>
    </lineage>
</organism>
<dbReference type="AlphaFoldDB" id="A0A550CD00"/>
<dbReference type="GO" id="GO:0000727">
    <property type="term" value="P:double-strand break repair via break-induced replication"/>
    <property type="evidence" value="ECO:0007669"/>
    <property type="project" value="TreeGrafter"/>
</dbReference>
<feature type="compositionally biased region" description="Acidic residues" evidence="6">
    <location>
        <begin position="171"/>
        <end position="200"/>
    </location>
</feature>
<gene>
    <name evidence="7" type="ORF">BD626DRAFT_498126</name>
</gene>
<proteinExistence type="inferred from homology"/>
<feature type="compositionally biased region" description="Basic and acidic residues" evidence="6">
    <location>
        <begin position="395"/>
        <end position="422"/>
    </location>
</feature>
<reference evidence="7 8" key="1">
    <citation type="journal article" date="2019" name="New Phytol.">
        <title>Comparative genomics reveals unique wood-decay strategies and fruiting body development in the Schizophyllaceae.</title>
        <authorList>
            <person name="Almasi E."/>
            <person name="Sahu N."/>
            <person name="Krizsan K."/>
            <person name="Balint B."/>
            <person name="Kovacs G.M."/>
            <person name="Kiss B."/>
            <person name="Cseklye J."/>
            <person name="Drula E."/>
            <person name="Henrissat B."/>
            <person name="Nagy I."/>
            <person name="Chovatia M."/>
            <person name="Adam C."/>
            <person name="LaButti K."/>
            <person name="Lipzen A."/>
            <person name="Riley R."/>
            <person name="Grigoriev I.V."/>
            <person name="Nagy L.G."/>
        </authorList>
    </citation>
    <scope>NUCLEOTIDE SEQUENCE [LARGE SCALE GENOMIC DNA]</scope>
    <source>
        <strain evidence="7 8">NL-1724</strain>
    </source>
</reference>
<keyword evidence="8" id="KW-1185">Reference proteome</keyword>
<evidence type="ECO:0000256" key="2">
    <source>
        <dbReference type="ARBA" id="ARBA00010727"/>
    </source>
</evidence>
<dbReference type="GO" id="GO:0003697">
    <property type="term" value="F:single-stranded DNA binding"/>
    <property type="evidence" value="ECO:0007669"/>
    <property type="project" value="TreeGrafter"/>
</dbReference>
<dbReference type="GO" id="GO:1902977">
    <property type="term" value="P:mitotic DNA replication preinitiation complex assembly"/>
    <property type="evidence" value="ECO:0007669"/>
    <property type="project" value="TreeGrafter"/>
</dbReference>
<feature type="region of interest" description="Disordered" evidence="6">
    <location>
        <begin position="166"/>
        <end position="231"/>
    </location>
</feature>
<keyword evidence="4" id="KW-0539">Nucleus</keyword>
<evidence type="ECO:0000256" key="3">
    <source>
        <dbReference type="ARBA" id="ARBA00022705"/>
    </source>
</evidence>